<dbReference type="SMART" id="SM00382">
    <property type="entry name" value="AAA"/>
    <property type="match status" value="1"/>
</dbReference>
<dbReference type="EMBL" id="CP040058">
    <property type="protein sequence ID" value="QCP33520.1"/>
    <property type="molecule type" value="Genomic_DNA"/>
</dbReference>
<dbReference type="SUPFAM" id="SSF52540">
    <property type="entry name" value="P-loop containing nucleoside triphosphate hydrolases"/>
    <property type="match status" value="1"/>
</dbReference>
<evidence type="ECO:0000313" key="2">
    <source>
        <dbReference type="EMBL" id="QCP33520.1"/>
    </source>
</evidence>
<protein>
    <submittedName>
        <fullName evidence="2">DNA replication protein DnaC</fullName>
    </submittedName>
</protein>
<dbReference type="PANTHER" id="PTHR30050">
    <property type="entry name" value="CHROMOSOMAL REPLICATION INITIATOR PROTEIN DNAA"/>
    <property type="match status" value="1"/>
</dbReference>
<sequence length="329" mass="38582">MSLTNAQYQEIMRMYETRRLSNYNLSRERRREVYAQIPEMRDLDREMTHNSILLGKQLVTAKDQQSTDLCRQKNQKLADQKRQLLLDRGFSRDYLDPVYTCPDCKDTGYIGTKKCHCFRQAVTRLIYSDSNMEHVLAKENFTHFNDQYYSDLPLDGGRPSPRQNIHAVVKQCHEFIQRFPSAENLLLTGSTGTGKTFLSHCIAKEIMDQGFTCVYVTAFQLFDILTSQAYQKRKDELPMSYQLIFHCDLLVIDDLGTELNNAFITSQLFHCLNERHLKEKSTLISTNLSMRSLKDRYTERIVSRIIENYTICRLYGEDIRLKKSFSRKP</sequence>
<dbReference type="InterPro" id="IPR027417">
    <property type="entry name" value="P-loop_NTPase"/>
</dbReference>
<dbReference type="Gene3D" id="3.40.50.300">
    <property type="entry name" value="P-loop containing nucleotide triphosphate hydrolases"/>
    <property type="match status" value="1"/>
</dbReference>
<gene>
    <name evidence="2" type="ORF">AR1Y2_0066</name>
</gene>
<dbReference type="Pfam" id="PF01695">
    <property type="entry name" value="IstB_IS21"/>
    <property type="match status" value="1"/>
</dbReference>
<evidence type="ECO:0000313" key="3">
    <source>
        <dbReference type="Proteomes" id="UP000298653"/>
    </source>
</evidence>
<dbReference type="AlphaFoldDB" id="A0A4V1EFR7"/>
<feature type="domain" description="AAA+ ATPase" evidence="1">
    <location>
        <begin position="181"/>
        <end position="312"/>
    </location>
</feature>
<dbReference type="CDD" id="cd00009">
    <property type="entry name" value="AAA"/>
    <property type="match status" value="1"/>
</dbReference>
<dbReference type="GO" id="GO:0005524">
    <property type="term" value="F:ATP binding"/>
    <property type="evidence" value="ECO:0007669"/>
    <property type="project" value="InterPro"/>
</dbReference>
<dbReference type="GO" id="GO:0006260">
    <property type="term" value="P:DNA replication"/>
    <property type="evidence" value="ECO:0007669"/>
    <property type="project" value="TreeGrafter"/>
</dbReference>
<reference evidence="2 3" key="1">
    <citation type="submission" date="2019-05" db="EMBL/GenBank/DDBJ databases">
        <title>Complete genome sequencing of Anaerostipes rhamnosivorans.</title>
        <authorList>
            <person name="Bui T.P.N."/>
            <person name="de Vos W.M."/>
        </authorList>
    </citation>
    <scope>NUCLEOTIDE SEQUENCE [LARGE SCALE GENOMIC DNA]</scope>
    <source>
        <strain evidence="2 3">1y2</strain>
    </source>
</reference>
<dbReference type="KEGG" id="arf:AR1Y2_0066"/>
<dbReference type="NCBIfam" id="NF005304">
    <property type="entry name" value="PRK06835.1"/>
    <property type="match status" value="1"/>
</dbReference>
<dbReference type="InterPro" id="IPR003593">
    <property type="entry name" value="AAA+_ATPase"/>
</dbReference>
<dbReference type="PANTHER" id="PTHR30050:SF4">
    <property type="entry name" value="ATP-BINDING PROTEIN RV3427C IN INSERTION SEQUENCE-RELATED"/>
    <property type="match status" value="1"/>
</dbReference>
<dbReference type="Proteomes" id="UP000298653">
    <property type="component" value="Chromosome"/>
</dbReference>
<dbReference type="InterPro" id="IPR002611">
    <property type="entry name" value="IstB_ATP-bd"/>
</dbReference>
<dbReference type="OrthoDB" id="9776217at2"/>
<name>A0A4V1EFR7_9FIRM</name>
<proteinExistence type="predicted"/>
<accession>A0A4V1EFR7</accession>
<keyword evidence="3" id="KW-1185">Reference proteome</keyword>
<evidence type="ECO:0000259" key="1">
    <source>
        <dbReference type="SMART" id="SM00382"/>
    </source>
</evidence>
<organism evidence="2 3">
    <name type="scientific">Anaerostipes rhamnosivorans</name>
    <dbReference type="NCBI Taxonomy" id="1229621"/>
    <lineage>
        <taxon>Bacteria</taxon>
        <taxon>Bacillati</taxon>
        <taxon>Bacillota</taxon>
        <taxon>Clostridia</taxon>
        <taxon>Lachnospirales</taxon>
        <taxon>Lachnospiraceae</taxon>
        <taxon>Anaerostipes</taxon>
    </lineage>
</organism>